<gene>
    <name evidence="4" type="ORF">V5R04_03285</name>
</gene>
<dbReference type="Pfam" id="PF01262">
    <property type="entry name" value="AlaDh_PNT_C"/>
    <property type="match status" value="1"/>
</dbReference>
<dbReference type="SMART" id="SM01002">
    <property type="entry name" value="AlaDh_PNT_C"/>
    <property type="match status" value="1"/>
</dbReference>
<feature type="domain" description="Alanine dehydrogenase/pyridine nucleotide transhydrogenase N-terminal" evidence="3">
    <location>
        <begin position="29"/>
        <end position="166"/>
    </location>
</feature>
<accession>A0AAU7DYY5</accession>
<evidence type="ECO:0000313" key="4">
    <source>
        <dbReference type="EMBL" id="XBH22265.1"/>
    </source>
</evidence>
<dbReference type="CDD" id="cd12181">
    <property type="entry name" value="ceo_syn"/>
    <property type="match status" value="1"/>
</dbReference>
<proteinExistence type="predicted"/>
<feature type="domain" description="Alanine dehydrogenase/pyridine nucleotide transhydrogenase NAD(H)-binding" evidence="2">
    <location>
        <begin position="169"/>
        <end position="331"/>
    </location>
</feature>
<evidence type="ECO:0000259" key="3">
    <source>
        <dbReference type="SMART" id="SM01003"/>
    </source>
</evidence>
<dbReference type="InterPro" id="IPR036291">
    <property type="entry name" value="NAD(P)-bd_dom_sf"/>
</dbReference>
<dbReference type="AlphaFoldDB" id="A0AAU7DYY5"/>
<name>A0AAU7DYY5_9MICO</name>
<dbReference type="Gene3D" id="3.40.50.720">
    <property type="entry name" value="NAD(P)-binding Rossmann-like Domain"/>
    <property type="match status" value="2"/>
</dbReference>
<protein>
    <submittedName>
        <fullName evidence="4">N(5)-(Carboxyethyl)ornithine synthase</fullName>
    </submittedName>
</protein>
<dbReference type="InterPro" id="IPR007886">
    <property type="entry name" value="AlaDH/PNT_N"/>
</dbReference>
<dbReference type="GO" id="GO:0005886">
    <property type="term" value="C:plasma membrane"/>
    <property type="evidence" value="ECO:0007669"/>
    <property type="project" value="TreeGrafter"/>
</dbReference>
<dbReference type="SUPFAM" id="SSF52283">
    <property type="entry name" value="Formate/glycerate dehydrogenase catalytic domain-like"/>
    <property type="match status" value="1"/>
</dbReference>
<dbReference type="InterPro" id="IPR046951">
    <property type="entry name" value="CEOS"/>
</dbReference>
<dbReference type="SMART" id="SM01003">
    <property type="entry name" value="AlaDh_PNT_N"/>
    <property type="match status" value="1"/>
</dbReference>
<dbReference type="PANTHER" id="PTHR42795:SF1">
    <property type="entry name" value="ALANINE DEHYDROGENASE"/>
    <property type="match status" value="1"/>
</dbReference>
<evidence type="ECO:0000256" key="1">
    <source>
        <dbReference type="ARBA" id="ARBA00023002"/>
    </source>
</evidence>
<organism evidence="4">
    <name type="scientific">Jonesiaceae bacterium BS-20</name>
    <dbReference type="NCBI Taxonomy" id="3120821"/>
    <lineage>
        <taxon>Bacteria</taxon>
        <taxon>Bacillati</taxon>
        <taxon>Actinomycetota</taxon>
        <taxon>Actinomycetes</taxon>
        <taxon>Micrococcales</taxon>
        <taxon>Jonesiaceae</taxon>
    </lineage>
</organism>
<dbReference type="InterPro" id="IPR007698">
    <property type="entry name" value="AlaDH/PNT_NAD(H)-bd"/>
</dbReference>
<dbReference type="EMBL" id="CP146203">
    <property type="protein sequence ID" value="XBH22265.1"/>
    <property type="molecule type" value="Genomic_DNA"/>
</dbReference>
<evidence type="ECO:0000259" key="2">
    <source>
        <dbReference type="SMART" id="SM01002"/>
    </source>
</evidence>
<dbReference type="PANTHER" id="PTHR42795">
    <property type="entry name" value="ALANINE DEHYDROGENASE"/>
    <property type="match status" value="1"/>
</dbReference>
<sequence length="403" mass="44110">MSDSTQPSFATSAATPHLGSPEKELLTLGLLADSTMENERWLAIHPLHLDRIDPDIRARMIVERGYGADFELEPGYLESRVGRVAERAEVIASADVLLLPKPQVTDAAEIPAGRVLWGWPHCVQNTEMTQTAIDNRLTLVAFEAMNHWSPRGDFSLHVFHKNNELAGYCSVLDAMRLVGLTGDYGPRLSAVVIGFGATARGAVTALKAHGVYDIQVLTQRGAAAVGSPIHTAHITQLNTDDGAVHLSEVETPDGTVLLPEFLASHNIVVNCTFQNVAAPLTYLRNEDLESFTPGSLIIDVSCDEGMGFEWAKPTTFDEPMFTVGQGVHYYGVDHSPSYLWNSATWEISEAILPFLRTVMEGPAAWANDLTISRSIEIQDGIIQNDSILSFQDREPDFPYAVKV</sequence>
<dbReference type="GO" id="GO:0047126">
    <property type="term" value="F:N5-(carboxyethyl)ornithine synthase activity"/>
    <property type="evidence" value="ECO:0007669"/>
    <property type="project" value="InterPro"/>
</dbReference>
<dbReference type="GO" id="GO:0006524">
    <property type="term" value="P:alanine catabolic process"/>
    <property type="evidence" value="ECO:0007669"/>
    <property type="project" value="TreeGrafter"/>
</dbReference>
<dbReference type="GO" id="GO:0000286">
    <property type="term" value="F:alanine dehydrogenase activity"/>
    <property type="evidence" value="ECO:0007669"/>
    <property type="project" value="TreeGrafter"/>
</dbReference>
<keyword evidence="1" id="KW-0560">Oxidoreductase</keyword>
<dbReference type="SUPFAM" id="SSF51735">
    <property type="entry name" value="NAD(P)-binding Rossmann-fold domains"/>
    <property type="match status" value="1"/>
</dbReference>
<reference evidence="4" key="1">
    <citation type="submission" date="2024-02" db="EMBL/GenBank/DDBJ databases">
        <title>Tomenella chthoni gen. nov. sp. nov., a member of the family Jonesiaceae isolated from bat guano.</title>
        <authorList>
            <person name="Miller S.L."/>
            <person name="King J."/>
            <person name="Sankaranarayanan K."/>
            <person name="Lawson P.A."/>
        </authorList>
    </citation>
    <scope>NUCLEOTIDE SEQUENCE</scope>
    <source>
        <strain evidence="4">BS-20</strain>
    </source>
</reference>